<keyword evidence="10" id="KW-1185">Reference proteome</keyword>
<evidence type="ECO:0000256" key="5">
    <source>
        <dbReference type="ARBA" id="ARBA00022777"/>
    </source>
</evidence>
<sequence>MNETNIVEQPAKEMPEMKTVVLRMTNLHLHASGVFSNVYRGTLLEPSPQREIAIKKTWPENRERNFEMIFLTGIGRKKHKNIVQMSFAFSNKGGKNQKICESFVFDFLPDTLASIIKKEKLDITDIKIYTWQLFNGLRYLSAYQIVHRDIKPLNLLLDHANGLLKIGDFGSAKVVAKVTKSTAYQVTRFYRPPELLLGSEYYNWTVDLWSAACVVGEMIRGNVLFPGRNRKHQLKLIFLCIGSPTEEDVKLMRVPTRILFNGRVVVGSGLSNLCPNADPQLLALLEKILIYRPKDRLWGPDLLKSPVFESILRPNAKRQNGQLISTIITEEDVREMWEDRGSNSKVIALTRALKQRLDFACDEIPHKASKPKSKASPQSHDTKKQRQEAVQKNQTSQDQVNQAAGEQTGLQIKTAAMKTETQEAPVRI</sequence>
<evidence type="ECO:0000256" key="1">
    <source>
        <dbReference type="ARBA" id="ARBA00005527"/>
    </source>
</evidence>
<evidence type="ECO:0000256" key="4">
    <source>
        <dbReference type="ARBA" id="ARBA00022741"/>
    </source>
</evidence>
<keyword evidence="4" id="KW-0547">Nucleotide-binding</keyword>
<keyword evidence="3" id="KW-0808">Transferase</keyword>
<keyword evidence="2" id="KW-0723">Serine/threonine-protein kinase</keyword>
<evidence type="ECO:0000313" key="10">
    <source>
        <dbReference type="Proteomes" id="UP001303046"/>
    </source>
</evidence>
<dbReference type="Pfam" id="PF00069">
    <property type="entry name" value="Pkinase"/>
    <property type="match status" value="1"/>
</dbReference>
<dbReference type="Proteomes" id="UP001303046">
    <property type="component" value="Unassembled WGS sequence"/>
</dbReference>
<evidence type="ECO:0000256" key="2">
    <source>
        <dbReference type="ARBA" id="ARBA00022527"/>
    </source>
</evidence>
<feature type="domain" description="Protein kinase" evidence="8">
    <location>
        <begin position="24"/>
        <end position="308"/>
    </location>
</feature>
<dbReference type="InterPro" id="IPR000719">
    <property type="entry name" value="Prot_kinase_dom"/>
</dbReference>
<dbReference type="Gene3D" id="3.30.200.20">
    <property type="entry name" value="Phosphorylase Kinase, domain 1"/>
    <property type="match status" value="1"/>
</dbReference>
<dbReference type="PROSITE" id="PS00108">
    <property type="entry name" value="PROTEIN_KINASE_ST"/>
    <property type="match status" value="1"/>
</dbReference>
<dbReference type="SMART" id="SM00220">
    <property type="entry name" value="S_TKc"/>
    <property type="match status" value="1"/>
</dbReference>
<evidence type="ECO:0000256" key="7">
    <source>
        <dbReference type="SAM" id="MobiDB-lite"/>
    </source>
</evidence>
<organism evidence="9 10">
    <name type="scientific">Necator americanus</name>
    <name type="common">Human hookworm</name>
    <dbReference type="NCBI Taxonomy" id="51031"/>
    <lineage>
        <taxon>Eukaryota</taxon>
        <taxon>Metazoa</taxon>
        <taxon>Ecdysozoa</taxon>
        <taxon>Nematoda</taxon>
        <taxon>Chromadorea</taxon>
        <taxon>Rhabditida</taxon>
        <taxon>Rhabditina</taxon>
        <taxon>Rhabditomorpha</taxon>
        <taxon>Strongyloidea</taxon>
        <taxon>Ancylostomatidae</taxon>
        <taxon>Bunostominae</taxon>
        <taxon>Necator</taxon>
    </lineage>
</organism>
<dbReference type="SUPFAM" id="SSF56112">
    <property type="entry name" value="Protein kinase-like (PK-like)"/>
    <property type="match status" value="1"/>
</dbReference>
<protein>
    <recommendedName>
        <fullName evidence="8">Protein kinase domain-containing protein</fullName>
    </recommendedName>
</protein>
<accession>A0ABR1DE85</accession>
<evidence type="ECO:0000259" key="8">
    <source>
        <dbReference type="PROSITE" id="PS50011"/>
    </source>
</evidence>
<dbReference type="InterPro" id="IPR050591">
    <property type="entry name" value="GSK-3"/>
</dbReference>
<comment type="similarity">
    <text evidence="1">Belongs to the protein kinase superfamily. CMGC Ser/Thr protein kinase family. GSK-3 subfamily.</text>
</comment>
<dbReference type="PANTHER" id="PTHR24057">
    <property type="entry name" value="GLYCOGEN SYNTHASE KINASE-3 ALPHA"/>
    <property type="match status" value="1"/>
</dbReference>
<dbReference type="PANTHER" id="PTHR24057:SF18">
    <property type="entry name" value="SERINE_THREONINE-PROTEIN KINASE R03D7.5-RELATED"/>
    <property type="match status" value="1"/>
</dbReference>
<keyword evidence="5" id="KW-0418">Kinase</keyword>
<evidence type="ECO:0000256" key="6">
    <source>
        <dbReference type="ARBA" id="ARBA00022840"/>
    </source>
</evidence>
<dbReference type="Gene3D" id="1.10.510.10">
    <property type="entry name" value="Transferase(Phosphotransferase) domain 1"/>
    <property type="match status" value="1"/>
</dbReference>
<gene>
    <name evidence="9" type="primary">Necator_chrIV.g14720</name>
    <name evidence="9" type="ORF">RB195_001425</name>
</gene>
<feature type="compositionally biased region" description="Basic and acidic residues" evidence="7">
    <location>
        <begin position="380"/>
        <end position="389"/>
    </location>
</feature>
<comment type="caution">
    <text evidence="9">The sequence shown here is derived from an EMBL/GenBank/DDBJ whole genome shotgun (WGS) entry which is preliminary data.</text>
</comment>
<reference evidence="9 10" key="1">
    <citation type="submission" date="2023-08" db="EMBL/GenBank/DDBJ databases">
        <title>A Necator americanus chromosomal reference genome.</title>
        <authorList>
            <person name="Ilik V."/>
            <person name="Petrzelkova K.J."/>
            <person name="Pardy F."/>
            <person name="Fuh T."/>
            <person name="Niatou-Singa F.S."/>
            <person name="Gouil Q."/>
            <person name="Baker L."/>
            <person name="Ritchie M.E."/>
            <person name="Jex A.R."/>
            <person name="Gazzola D."/>
            <person name="Li H."/>
            <person name="Toshio Fujiwara R."/>
            <person name="Zhan B."/>
            <person name="Aroian R.V."/>
            <person name="Pafco B."/>
            <person name="Schwarz E.M."/>
        </authorList>
    </citation>
    <scope>NUCLEOTIDE SEQUENCE [LARGE SCALE GENOMIC DNA]</scope>
    <source>
        <strain evidence="9 10">Aroian</strain>
        <tissue evidence="9">Whole animal</tissue>
    </source>
</reference>
<dbReference type="InterPro" id="IPR011009">
    <property type="entry name" value="Kinase-like_dom_sf"/>
</dbReference>
<name>A0ABR1DE85_NECAM</name>
<dbReference type="EMBL" id="JAVFWL010000004">
    <property type="protein sequence ID" value="KAK6748787.1"/>
    <property type="molecule type" value="Genomic_DNA"/>
</dbReference>
<feature type="compositionally biased region" description="Polar residues" evidence="7">
    <location>
        <begin position="390"/>
        <end position="411"/>
    </location>
</feature>
<dbReference type="PROSITE" id="PS50011">
    <property type="entry name" value="PROTEIN_KINASE_DOM"/>
    <property type="match status" value="1"/>
</dbReference>
<feature type="region of interest" description="Disordered" evidence="7">
    <location>
        <begin position="365"/>
        <end position="428"/>
    </location>
</feature>
<evidence type="ECO:0000313" key="9">
    <source>
        <dbReference type="EMBL" id="KAK6748787.1"/>
    </source>
</evidence>
<proteinExistence type="inferred from homology"/>
<evidence type="ECO:0000256" key="3">
    <source>
        <dbReference type="ARBA" id="ARBA00022679"/>
    </source>
</evidence>
<dbReference type="InterPro" id="IPR008271">
    <property type="entry name" value="Ser/Thr_kinase_AS"/>
</dbReference>
<keyword evidence="6" id="KW-0067">ATP-binding</keyword>